<name>A0A974GX34_SEDHY</name>
<dbReference type="Gene3D" id="3.90.1010.20">
    <property type="match status" value="2"/>
</dbReference>
<dbReference type="EMBL" id="JACBNQ010000017">
    <property type="protein sequence ID" value="NYB75144.1"/>
    <property type="molecule type" value="Genomic_DNA"/>
</dbReference>
<evidence type="ECO:0000313" key="3">
    <source>
        <dbReference type="EMBL" id="NYB75144.1"/>
    </source>
</evidence>
<evidence type="ECO:0000313" key="4">
    <source>
        <dbReference type="Proteomes" id="UP000611629"/>
    </source>
</evidence>
<keyword evidence="4" id="KW-1185">Reference proteome</keyword>
<keyword evidence="2" id="KW-0732">Signal</keyword>
<dbReference type="PROSITE" id="PS51257">
    <property type="entry name" value="PROKAR_LIPOPROTEIN"/>
    <property type="match status" value="1"/>
</dbReference>
<gene>
    <name evidence="3" type="ORF">HZF24_13425</name>
</gene>
<comment type="caution">
    <text evidence="3">The sequence shown here is derived from an EMBL/GenBank/DDBJ whole genome shotgun (WGS) entry which is preliminary data.</text>
</comment>
<dbReference type="RefSeq" id="WP_179238847.1">
    <property type="nucleotide sequence ID" value="NZ_JACBNQ010000017.1"/>
</dbReference>
<feature type="compositionally biased region" description="Acidic residues" evidence="1">
    <location>
        <begin position="35"/>
        <end position="53"/>
    </location>
</feature>
<sequence>MKKLLALILVLSIALFAFVGCAKEQPAPAPAPAPSEEEPNEEPSEEPNDEEPAAEGAVKTGLAVITSLGKSKDATADAEGTAQSDSVIVAVTVDNDGKVVKAVIDTAQTAIKFNAEGKVTSDLTTSYKSKQELKEEYGMSKASTIGKEWYEQANTLADYVVGKTVDEIKAIPTDDTGVPTDADLVASVTMKIDGYKDAFEKAVADAQDLGANAEDKLGLGVVTTIDKSKDATADADGLAQAYSTYTATTFDSEGKITSSILNASQANVNFDAEGKITSDLEAPALTKNELGDDYGMKKASPIGKEWYEQAAAFAEYTVGKTVEEVKAFETDETGHNTEADIVSSVTFGIDDFKLILEEALNTAK</sequence>
<organism evidence="3 4">
    <name type="scientific">Sedimentibacter hydroxybenzoicus DSM 7310</name>
    <dbReference type="NCBI Taxonomy" id="1123245"/>
    <lineage>
        <taxon>Bacteria</taxon>
        <taxon>Bacillati</taxon>
        <taxon>Bacillota</taxon>
        <taxon>Tissierellia</taxon>
        <taxon>Sedimentibacter</taxon>
    </lineage>
</organism>
<evidence type="ECO:0000256" key="2">
    <source>
        <dbReference type="SAM" id="SignalP"/>
    </source>
</evidence>
<evidence type="ECO:0000256" key="1">
    <source>
        <dbReference type="SAM" id="MobiDB-lite"/>
    </source>
</evidence>
<reference evidence="3" key="1">
    <citation type="submission" date="2020-07" db="EMBL/GenBank/DDBJ databases">
        <title>Genomic analysis of a strain of Sedimentibacter Hydroxybenzoicus DSM7310.</title>
        <authorList>
            <person name="Ma S."/>
        </authorList>
    </citation>
    <scope>NUCLEOTIDE SEQUENCE</scope>
    <source>
        <strain evidence="3">DSM 7310</strain>
    </source>
</reference>
<proteinExistence type="predicted"/>
<accession>A0A974GX34</accession>
<protein>
    <submittedName>
        <fullName evidence="3">Uncharacterized protein</fullName>
    </submittedName>
</protein>
<feature type="region of interest" description="Disordered" evidence="1">
    <location>
        <begin position="26"/>
        <end position="57"/>
    </location>
</feature>
<feature type="signal peptide" evidence="2">
    <location>
        <begin position="1"/>
        <end position="22"/>
    </location>
</feature>
<feature type="chain" id="PRO_5038020970" evidence="2">
    <location>
        <begin position="23"/>
        <end position="364"/>
    </location>
</feature>
<dbReference type="AlphaFoldDB" id="A0A974GX34"/>
<dbReference type="Proteomes" id="UP000611629">
    <property type="component" value="Unassembled WGS sequence"/>
</dbReference>